<comment type="cofactor">
    <cofactor evidence="12">
        <name>Fe(2+)</name>
        <dbReference type="ChEBI" id="CHEBI:29033"/>
    </cofactor>
    <text evidence="12">Binds 1 Fe(2+) ion per subunit.</text>
</comment>
<evidence type="ECO:0000313" key="15">
    <source>
        <dbReference type="EMBL" id="EGB04404.1"/>
    </source>
</evidence>
<comment type="subcellular location">
    <subcellularLocation>
        <location evidence="1 12">Nucleus</location>
    </subcellularLocation>
</comment>
<sequence>MSAADVFAYLETGAAVGGRDADVTRVERGARTTLTRDGEPVDAAWAKRAFETEGATVRLRCPADSNERVHALCRCLEDEFGSTVGANSYLTPGGAAQGFAAHWDDVDVFVLQTEGSKTWQIFAPDADDLKLPRVSSQDFDDEALDALYGTLRAEVTLDPGDVLYLPRGFVHRAATGAAPSLHVTLSAHRANAWIDLLERLLPKALESAQRGDCGLRKALPRDYAHFLGVAHAGDDGDDDDEPADDDDDDDDGDDDDDDDDGSVAEVAAVAYDGEIPRGARAQRRRRADFAREAAAKLKEVLAHALAALDDAADDLAADFVAEKLPPPTPAAAAPPVAASSRVYAANRRDARLCLAPDGRVLLYHARANAVQHRARPVACLEFEADDAPALEALLATHPARPALVSSLPHDGGDDDRVGVAEALVAEGLLVVAENHRGGDDSGDSDDSEDE</sequence>
<dbReference type="EMBL" id="GL833152">
    <property type="protein sequence ID" value="EGB04404.1"/>
    <property type="molecule type" value="Genomic_DNA"/>
</dbReference>
<dbReference type="eggNOG" id="KOG3706">
    <property type="taxonomic scope" value="Eukaryota"/>
</dbReference>
<keyword evidence="11 12" id="KW-0539">Nucleus</keyword>
<dbReference type="EC" id="1.14.11.-" evidence="12"/>
<keyword evidence="7 12" id="KW-0560">Oxidoreductase</keyword>
<dbReference type="PANTHER" id="PTHR13096:SF8">
    <property type="entry name" value="RIBOSOMAL OXYGENASE 1"/>
    <property type="match status" value="1"/>
</dbReference>
<evidence type="ECO:0000256" key="13">
    <source>
        <dbReference type="SAM" id="MobiDB-lite"/>
    </source>
</evidence>
<dbReference type="InParanoid" id="F0YKG2"/>
<dbReference type="InterPro" id="IPR039994">
    <property type="entry name" value="NO66-like"/>
</dbReference>
<name>F0YKG2_AURAN</name>
<evidence type="ECO:0000256" key="12">
    <source>
        <dbReference type="RuleBase" id="RU366061"/>
    </source>
</evidence>
<dbReference type="InterPro" id="IPR003347">
    <property type="entry name" value="JmjC_dom"/>
</dbReference>
<dbReference type="Proteomes" id="UP000002729">
    <property type="component" value="Unassembled WGS sequence"/>
</dbReference>
<dbReference type="KEGG" id="aaf:AURANDRAFT_67230"/>
<dbReference type="GO" id="GO:0005730">
    <property type="term" value="C:nucleolus"/>
    <property type="evidence" value="ECO:0007669"/>
    <property type="project" value="TreeGrafter"/>
</dbReference>
<comment type="function">
    <text evidence="12">Oxygenase that can act as both a histone lysine demethylase and a ribosomal histidine hydroxylase.</text>
</comment>
<keyword evidence="9 12" id="KW-0805">Transcription regulation</keyword>
<evidence type="ECO:0000256" key="6">
    <source>
        <dbReference type="ARBA" id="ARBA00022964"/>
    </source>
</evidence>
<keyword evidence="10 12" id="KW-0804">Transcription</keyword>
<evidence type="ECO:0000256" key="10">
    <source>
        <dbReference type="ARBA" id="ARBA00023163"/>
    </source>
</evidence>
<evidence type="ECO:0000256" key="8">
    <source>
        <dbReference type="ARBA" id="ARBA00023004"/>
    </source>
</evidence>
<dbReference type="InterPro" id="IPR049043">
    <property type="entry name" value="WHD_RIOX1"/>
</dbReference>
<keyword evidence="3" id="KW-0678">Repressor</keyword>
<evidence type="ECO:0000256" key="4">
    <source>
        <dbReference type="ARBA" id="ARBA00022723"/>
    </source>
</evidence>
<keyword evidence="5" id="KW-0156">Chromatin regulator</keyword>
<dbReference type="PANTHER" id="PTHR13096">
    <property type="entry name" value="MINA53 MYC INDUCED NUCLEAR ANTIGEN"/>
    <property type="match status" value="1"/>
</dbReference>
<keyword evidence="4 12" id="KW-0479">Metal-binding</keyword>
<dbReference type="GO" id="GO:0032453">
    <property type="term" value="F:histone H3K4 demethylase activity"/>
    <property type="evidence" value="ECO:0007669"/>
    <property type="project" value="TreeGrafter"/>
</dbReference>
<evidence type="ECO:0000256" key="2">
    <source>
        <dbReference type="ARBA" id="ARBA00010309"/>
    </source>
</evidence>
<dbReference type="AlphaFoldDB" id="F0YKG2"/>
<dbReference type="SUPFAM" id="SSF51197">
    <property type="entry name" value="Clavaminate synthase-like"/>
    <property type="match status" value="1"/>
</dbReference>
<dbReference type="Gene3D" id="2.60.120.650">
    <property type="entry name" value="Cupin"/>
    <property type="match status" value="1"/>
</dbReference>
<keyword evidence="6 12" id="KW-0223">Dioxygenase</keyword>
<reference evidence="15 16" key="1">
    <citation type="journal article" date="2011" name="Proc. Natl. Acad. Sci. U.S.A.">
        <title>Niche of harmful alga Aureococcus anophagefferens revealed through ecogenomics.</title>
        <authorList>
            <person name="Gobler C.J."/>
            <person name="Berry D.L."/>
            <person name="Dyhrman S.T."/>
            <person name="Wilhelm S.W."/>
            <person name="Salamov A."/>
            <person name="Lobanov A.V."/>
            <person name="Zhang Y."/>
            <person name="Collier J.L."/>
            <person name="Wurch L.L."/>
            <person name="Kustka A.B."/>
            <person name="Dill B.D."/>
            <person name="Shah M."/>
            <person name="VerBerkmoes N.C."/>
            <person name="Kuo A."/>
            <person name="Terry A."/>
            <person name="Pangilinan J."/>
            <person name="Lindquist E.A."/>
            <person name="Lucas S."/>
            <person name="Paulsen I.T."/>
            <person name="Hattenrath-Lehmann T.K."/>
            <person name="Talmage S.C."/>
            <person name="Walker E.A."/>
            <person name="Koch F."/>
            <person name="Burson A.M."/>
            <person name="Marcoval M.A."/>
            <person name="Tang Y.Z."/>
            <person name="Lecleir G.R."/>
            <person name="Coyne K.J."/>
            <person name="Berg G.M."/>
            <person name="Bertrand E.M."/>
            <person name="Saito M.A."/>
            <person name="Gladyshev V.N."/>
            <person name="Grigoriev I.V."/>
        </authorList>
    </citation>
    <scope>NUCLEOTIDE SEQUENCE [LARGE SCALE GENOMIC DNA]</scope>
    <source>
        <strain evidence="16">CCMP 1984</strain>
    </source>
</reference>
<evidence type="ECO:0000256" key="11">
    <source>
        <dbReference type="ARBA" id="ARBA00023242"/>
    </source>
</evidence>
<protein>
    <recommendedName>
        <fullName evidence="12">Bifunctional lysine-specific demethylase and histidyl-hydroxylase</fullName>
        <ecNumber evidence="12">1.14.11.-</ecNumber>
    </recommendedName>
</protein>
<keyword evidence="16" id="KW-1185">Reference proteome</keyword>
<feature type="compositionally biased region" description="Acidic residues" evidence="13">
    <location>
        <begin position="235"/>
        <end position="261"/>
    </location>
</feature>
<evidence type="ECO:0000256" key="5">
    <source>
        <dbReference type="ARBA" id="ARBA00022853"/>
    </source>
</evidence>
<feature type="domain" description="JmjC" evidence="14">
    <location>
        <begin position="61"/>
        <end position="200"/>
    </location>
</feature>
<accession>F0YKG2</accession>
<evidence type="ECO:0000256" key="9">
    <source>
        <dbReference type="ARBA" id="ARBA00023015"/>
    </source>
</evidence>
<dbReference type="Pfam" id="PF08007">
    <property type="entry name" value="JmjC_2"/>
    <property type="match status" value="1"/>
</dbReference>
<dbReference type="Pfam" id="PF21233">
    <property type="entry name" value="WHD_RIOX1"/>
    <property type="match status" value="1"/>
</dbReference>
<organism evidence="16">
    <name type="scientific">Aureococcus anophagefferens</name>
    <name type="common">Harmful bloom alga</name>
    <dbReference type="NCBI Taxonomy" id="44056"/>
    <lineage>
        <taxon>Eukaryota</taxon>
        <taxon>Sar</taxon>
        <taxon>Stramenopiles</taxon>
        <taxon>Ochrophyta</taxon>
        <taxon>Pelagophyceae</taxon>
        <taxon>Pelagomonadales</taxon>
        <taxon>Pelagomonadaceae</taxon>
        <taxon>Aureococcus</taxon>
    </lineage>
</organism>
<evidence type="ECO:0000313" key="16">
    <source>
        <dbReference type="Proteomes" id="UP000002729"/>
    </source>
</evidence>
<keyword evidence="8 12" id="KW-0408">Iron</keyword>
<comment type="similarity">
    <text evidence="2">Belongs to the ROX family. NO66 subfamily.</text>
</comment>
<evidence type="ECO:0000256" key="1">
    <source>
        <dbReference type="ARBA" id="ARBA00004123"/>
    </source>
</evidence>
<dbReference type="OMA" id="VYQRNCW"/>
<dbReference type="Gene3D" id="1.10.10.1500">
    <property type="entry name" value="JmjC domain-containing ribosomal oxygenase (ROX), dimer domain"/>
    <property type="match status" value="1"/>
</dbReference>
<dbReference type="Gene3D" id="3.90.930.40">
    <property type="match status" value="1"/>
</dbReference>
<gene>
    <name evidence="15" type="ORF">AURANDRAFT_67230</name>
</gene>
<dbReference type="GO" id="GO:0051864">
    <property type="term" value="F:histone H3K36 demethylase activity"/>
    <property type="evidence" value="ECO:0007669"/>
    <property type="project" value="TreeGrafter"/>
</dbReference>
<dbReference type="RefSeq" id="XP_009040961.1">
    <property type="nucleotide sequence ID" value="XM_009042713.1"/>
</dbReference>
<dbReference type="OrthoDB" id="425950at2759"/>
<evidence type="ECO:0000259" key="14">
    <source>
        <dbReference type="PROSITE" id="PS51184"/>
    </source>
</evidence>
<evidence type="ECO:0000256" key="3">
    <source>
        <dbReference type="ARBA" id="ARBA00022491"/>
    </source>
</evidence>
<evidence type="ECO:0000256" key="7">
    <source>
        <dbReference type="ARBA" id="ARBA00023002"/>
    </source>
</evidence>
<dbReference type="PROSITE" id="PS51184">
    <property type="entry name" value="JMJC"/>
    <property type="match status" value="1"/>
</dbReference>
<dbReference type="GeneID" id="20226131"/>
<dbReference type="GO" id="GO:0005506">
    <property type="term" value="F:iron ion binding"/>
    <property type="evidence" value="ECO:0007669"/>
    <property type="project" value="UniProtKB-UniRule"/>
</dbReference>
<feature type="region of interest" description="Disordered" evidence="13">
    <location>
        <begin position="230"/>
        <end position="261"/>
    </location>
</feature>
<proteinExistence type="inferred from homology"/>